<dbReference type="Proteomes" id="UP000198984">
    <property type="component" value="Unassembled WGS sequence"/>
</dbReference>
<dbReference type="STRING" id="573321.SAMN04488505_102383"/>
<dbReference type="PANTHER" id="PTHR39210">
    <property type="entry name" value="HEPARIN-SULFATE LYASE"/>
    <property type="match status" value="1"/>
</dbReference>
<dbReference type="GO" id="GO:0042597">
    <property type="term" value="C:periplasmic space"/>
    <property type="evidence" value="ECO:0007669"/>
    <property type="project" value="UniProtKB-SubCell"/>
</dbReference>
<dbReference type="OrthoDB" id="7335480at2"/>
<evidence type="ECO:0000313" key="7">
    <source>
        <dbReference type="EMBL" id="SEL48757.1"/>
    </source>
</evidence>
<dbReference type="Pfam" id="PF16889">
    <property type="entry name" value="Hepar_II_III_N"/>
    <property type="match status" value="1"/>
</dbReference>
<comment type="subcellular location">
    <subcellularLocation>
        <location evidence="1">Periplasm</location>
    </subcellularLocation>
</comment>
<dbReference type="SUPFAM" id="SSF48230">
    <property type="entry name" value="Chondroitin AC/alginate lyase"/>
    <property type="match status" value="1"/>
</dbReference>
<evidence type="ECO:0000313" key="8">
    <source>
        <dbReference type="Proteomes" id="UP000198984"/>
    </source>
</evidence>
<evidence type="ECO:0000256" key="3">
    <source>
        <dbReference type="ARBA" id="ARBA00022764"/>
    </source>
</evidence>
<protein>
    <submittedName>
        <fullName evidence="7">Heparinase II/III N-terminus</fullName>
    </submittedName>
</protein>
<name>A0A1H7QNA4_9BACT</name>
<accession>A0A1H7QNA4</accession>
<dbReference type="Gene3D" id="2.70.98.70">
    <property type="match status" value="1"/>
</dbReference>
<dbReference type="EMBL" id="FOBB01000002">
    <property type="protein sequence ID" value="SEL48757.1"/>
    <property type="molecule type" value="Genomic_DNA"/>
</dbReference>
<dbReference type="RefSeq" id="WP_089909532.1">
    <property type="nucleotide sequence ID" value="NZ_FOBB01000002.1"/>
</dbReference>
<dbReference type="InterPro" id="IPR012480">
    <property type="entry name" value="Hepar_II_III_C"/>
</dbReference>
<sequence>MSTLHTLRKGLHVARNMGWRYIAFRSAYELQRKSGWLKKRFPQAPPFRQYLSLEEWKAQPVQFFFQSREQITFPRQPQPALQERYRQLRNGQLSFFSGPLRNLGTAPNWLQNPDSGHVYDGSRHWTIVNDYSSQAGDIKFVWEKARFAYLYDIIRYDYHFGEDCAAYALEEILSWINTNKVNCGPHYKCSQEISLRVLNWTFALFYYRNSPALTTAVFDKIQYAIYWQLHHVYNNIHFSRIAVRNNHALTETLALYLGGLLYPSLPGAAQWKAAGKQWFEQEMAYQVYSDGTFLQFSMNYNRVVIQLLTWALRLAALNGETWSSRVNGQASSSLQFLRICMNDSNGWLPNYGANDGALFFRLNEQHYRDYRPQLQALAAILEQDAGFTDIYEDVYWYGKAPAAQQTPVLRPGDACYQFPAGGYYICREPDTLTFLRCGVHKDRPSQADNLHLDIWYQGENILLDAGSYKYNTDEDTLRYFMGTASHNTVMLDNYDQMEKGPRFIWYNWTQCEHAVLYESTYEYIWEGLITAFHHVGKGIQHYRRICKQKGRPVWIIEDEVRRKPAAVQMHQRWHTLSPQRLQWRAHDGAGNILLPRQQPGRHAALYGIMEESSEIVFTTPHNKIITEITVL</sequence>
<keyword evidence="4" id="KW-0456">Lyase</keyword>
<evidence type="ECO:0000259" key="6">
    <source>
        <dbReference type="Pfam" id="PF16889"/>
    </source>
</evidence>
<keyword evidence="3" id="KW-0574">Periplasm</keyword>
<dbReference type="PANTHER" id="PTHR39210:SF1">
    <property type="entry name" value="HEPARIN-SULFATE LYASE"/>
    <property type="match status" value="1"/>
</dbReference>
<evidence type="ECO:0000256" key="1">
    <source>
        <dbReference type="ARBA" id="ARBA00004418"/>
    </source>
</evidence>
<dbReference type="GO" id="GO:0016829">
    <property type="term" value="F:lyase activity"/>
    <property type="evidence" value="ECO:0007669"/>
    <property type="project" value="UniProtKB-KW"/>
</dbReference>
<evidence type="ECO:0000256" key="2">
    <source>
        <dbReference type="ARBA" id="ARBA00022729"/>
    </source>
</evidence>
<dbReference type="AlphaFoldDB" id="A0A1H7QNA4"/>
<keyword evidence="2" id="KW-0732">Signal</keyword>
<gene>
    <name evidence="7" type="ORF">SAMN04488505_102383</name>
</gene>
<keyword evidence="8" id="KW-1185">Reference proteome</keyword>
<dbReference type="Gene3D" id="1.50.10.100">
    <property type="entry name" value="Chondroitin AC/alginate lyase"/>
    <property type="match status" value="1"/>
</dbReference>
<reference evidence="7 8" key="1">
    <citation type="submission" date="2016-10" db="EMBL/GenBank/DDBJ databases">
        <authorList>
            <person name="de Groot N.N."/>
        </authorList>
    </citation>
    <scope>NUCLEOTIDE SEQUENCE [LARGE SCALE GENOMIC DNA]</scope>
    <source>
        <strain evidence="7 8">DSM 21039</strain>
    </source>
</reference>
<feature type="domain" description="Heparinase II/III-like C-terminal" evidence="5">
    <location>
        <begin position="417"/>
        <end position="579"/>
    </location>
</feature>
<evidence type="ECO:0000259" key="5">
    <source>
        <dbReference type="Pfam" id="PF07940"/>
    </source>
</evidence>
<feature type="domain" description="Heparin-sulfate lyase N-terminal" evidence="6">
    <location>
        <begin position="192"/>
        <end position="319"/>
    </location>
</feature>
<dbReference type="InterPro" id="IPR008929">
    <property type="entry name" value="Chondroitin_lyas"/>
</dbReference>
<evidence type="ECO:0000256" key="4">
    <source>
        <dbReference type="ARBA" id="ARBA00023239"/>
    </source>
</evidence>
<organism evidence="7 8">
    <name type="scientific">Chitinophaga rupis</name>
    <dbReference type="NCBI Taxonomy" id="573321"/>
    <lineage>
        <taxon>Bacteria</taxon>
        <taxon>Pseudomonadati</taxon>
        <taxon>Bacteroidota</taxon>
        <taxon>Chitinophagia</taxon>
        <taxon>Chitinophagales</taxon>
        <taxon>Chitinophagaceae</taxon>
        <taxon>Chitinophaga</taxon>
    </lineage>
</organism>
<dbReference type="Pfam" id="PF07940">
    <property type="entry name" value="Hepar_II_III_C"/>
    <property type="match status" value="1"/>
</dbReference>
<proteinExistence type="predicted"/>
<dbReference type="InterPro" id="IPR031680">
    <property type="entry name" value="Hepar_II_III_N"/>
</dbReference>